<dbReference type="EMBL" id="BQNB010010656">
    <property type="protein sequence ID" value="GJS80236.1"/>
    <property type="molecule type" value="Genomic_DNA"/>
</dbReference>
<dbReference type="Pfam" id="PF13193">
    <property type="entry name" value="AMP-binding_C"/>
    <property type="match status" value="2"/>
</dbReference>
<dbReference type="InterPro" id="IPR000873">
    <property type="entry name" value="AMP-dep_synth/lig_dom"/>
</dbReference>
<feature type="region of interest" description="Disordered" evidence="5">
    <location>
        <begin position="631"/>
        <end position="658"/>
    </location>
</feature>
<reference evidence="8" key="1">
    <citation type="journal article" date="2022" name="Int. J. Mol. Sci.">
        <title>Draft Genome of Tanacetum Coccineum: Genomic Comparison of Closely Related Tanacetum-Family Plants.</title>
        <authorList>
            <person name="Yamashiro T."/>
            <person name="Shiraishi A."/>
            <person name="Nakayama K."/>
            <person name="Satake H."/>
        </authorList>
    </citation>
    <scope>NUCLEOTIDE SEQUENCE</scope>
</reference>
<accession>A0ABQ4YTA6</accession>
<dbReference type="PROSITE" id="PS00455">
    <property type="entry name" value="AMP_BINDING"/>
    <property type="match status" value="1"/>
</dbReference>
<dbReference type="CDD" id="cd12118">
    <property type="entry name" value="ttLC_FACS_AEE21_like"/>
    <property type="match status" value="1"/>
</dbReference>
<feature type="compositionally biased region" description="Polar residues" evidence="5">
    <location>
        <begin position="1171"/>
        <end position="1182"/>
    </location>
</feature>
<dbReference type="InterPro" id="IPR045851">
    <property type="entry name" value="AMP-bd_C_sf"/>
</dbReference>
<feature type="domain" description="AMP-dependent synthetase/ligase" evidence="6">
    <location>
        <begin position="22"/>
        <end position="382"/>
    </location>
</feature>
<keyword evidence="3" id="KW-0436">Ligase</keyword>
<dbReference type="InterPro" id="IPR020845">
    <property type="entry name" value="AMP-binding_CS"/>
</dbReference>
<dbReference type="InterPro" id="IPR025110">
    <property type="entry name" value="AMP-bd_C"/>
</dbReference>
<dbReference type="InterPro" id="IPR042099">
    <property type="entry name" value="ANL_N_sf"/>
</dbReference>
<protein>
    <submittedName>
        <fullName evidence="8">Butyrate--CoA ligase AAE11, peroxisomal-like protein</fullName>
    </submittedName>
</protein>
<keyword evidence="9" id="KW-1185">Reference proteome</keyword>
<evidence type="ECO:0000259" key="7">
    <source>
        <dbReference type="Pfam" id="PF13193"/>
    </source>
</evidence>
<organism evidence="8 9">
    <name type="scientific">Tanacetum coccineum</name>
    <dbReference type="NCBI Taxonomy" id="301880"/>
    <lineage>
        <taxon>Eukaryota</taxon>
        <taxon>Viridiplantae</taxon>
        <taxon>Streptophyta</taxon>
        <taxon>Embryophyta</taxon>
        <taxon>Tracheophyta</taxon>
        <taxon>Spermatophyta</taxon>
        <taxon>Magnoliopsida</taxon>
        <taxon>eudicotyledons</taxon>
        <taxon>Gunneridae</taxon>
        <taxon>Pentapetalae</taxon>
        <taxon>asterids</taxon>
        <taxon>campanulids</taxon>
        <taxon>Asterales</taxon>
        <taxon>Asteraceae</taxon>
        <taxon>Asteroideae</taxon>
        <taxon>Anthemideae</taxon>
        <taxon>Anthemidinae</taxon>
        <taxon>Tanacetum</taxon>
    </lineage>
</organism>
<dbReference type="Gene3D" id="3.40.50.12780">
    <property type="entry name" value="N-terminal domain of ligase-like"/>
    <property type="match status" value="3"/>
</dbReference>
<sequence>MDKLAKCAANYVPLTPLTFIKRASEVYSNRTSVIYNGIRFTWSQTYERCCRLAYSLRSLNVVKNDAVSVLAPNVPALYEMHFAVPMAGAVLNAINTRLDAKNIATILHHSEAKVFFVDFEYVPIASEGLRLLVESLKDNSSDQQAIPLVIVIDDINKPTGVSLGKLEYEQLIRHGNPQYQGEELEDEWDAIALNYTSGTTSDPKGVVYSHRGAFLSTMSLIQGWEMGTEVVYLWSLPMFHCNGWTFTWGIAARGGTNVSIRNTTANEMYKSISNHKVTHLCCAPVVFNIFLEAKPYERCEITSKVNILMGGAPPPAALIEKMENLGFHIMHAYCLTEATDLPSFASGKPNVKNVKTMEGVPHDGKTMGEIVLRGSSLMKGYLKDEKETAKAFQKEWFLTGDVGVIHSDGYLEIKDRSKDVIISGGENISSVELESILFKHPAILEAAVVAMPHPRWGESPCAFVVLKKTASTTENDILAYCQKNMPKFMVPKKVEFVTELPKTGTGKVQKVELRKVAKTLISKNNKISSKELHMDYTRGNPQYQGEELEDEWDAIALNYTSGTTFDPKGVVYSHRGAFLSTMSLIQGWEMGTEVVYLWSLPMFHCNGWTFTWGIAARGGTNVSIRNTTANESPKVISKTTRGASPAPSMKKKEDPWDSNNCMANGLTEAHEGPAFICEWQTKWDQLPRDQQATIKARQGVTEVASRNGIKRNEKETAKAFQKEWFLTGDVGVIHSDGYLEIKDRSKDVIISGGENISSVELESILFKHPAILEAAVVAMPHPRWGESPCAFVVLKKTASTTENDILAYCQKNMPKFMVPKKVEFVTELPKTGTGKVQKVELRKVAKTLQISKNNKISSKELHMDYTRYHLDEPQNQEKAEYLLGFPYLSAQDAADIVGIHSPGGRDRESWAAGPLSATESISMSGPGRSILYVIMSPQSRRRGRGHGRGQDHGHAAYVTYSYGIASRQEYLLEFTSEYGISEDLHPELPALGDRIVDFPEDKIDMDLFNLISALSPAKIKTGTRPRAAHEVPLLTVTVNRVIDMDEPATATESSRTPSTIDRSSLDFANENPSQQINEGDGTEDQFLETDASKVPPTKHASTTGVAPNIVIEEEDAADVPLVSKRRRKRVNDGTNANAPPKVLRKDFDVSHPAQSTFGGKPFASTGLEAGSSLSAPASQGTPAGTIDPDPLSFAEPQPAPARDIAESSKGATVAADPYSEKSSSFTSFARSLGSIYQPGWGITNSCRFDTPGACQDAVDHMVPPGYFSELRHLPNEEFLNQYNVNLARQVAMGSQLRLRFEQEVRLLKKAKEKGLHNQTRNLETLLEAEADMKKAAEANSAVSTLQAQVMGEEQIEAAFEEFLKREDDKVERRCAEMDARLDALSIDFDEELKAQLDLEVIEAYDPEADAKYVAALHALKDWIRELRPSSSQLKIPVYLEVRDPRDPWVFKEEMLLEDAVMANVSHAKKKKKCRVVCRTHGIGSAHHPRSDGISVSAPTVAPQGLAILLTDVDTRTETTGDEASPRLIRSKSLPPMYNLDWP</sequence>
<reference evidence="8" key="2">
    <citation type="submission" date="2022-01" db="EMBL/GenBank/DDBJ databases">
        <authorList>
            <person name="Yamashiro T."/>
            <person name="Shiraishi A."/>
            <person name="Satake H."/>
            <person name="Nakayama K."/>
        </authorList>
    </citation>
    <scope>NUCLEOTIDE SEQUENCE</scope>
</reference>
<evidence type="ECO:0000313" key="9">
    <source>
        <dbReference type="Proteomes" id="UP001151760"/>
    </source>
</evidence>
<feature type="domain" description="AMP-dependent synthetase/ligase" evidence="6">
    <location>
        <begin position="513"/>
        <end position="635"/>
    </location>
</feature>
<name>A0ABQ4YTA6_9ASTR</name>
<keyword evidence="4" id="KW-0587">Phenylpropanoid metabolism</keyword>
<dbReference type="Pfam" id="PF00501">
    <property type="entry name" value="AMP-binding"/>
    <property type="match status" value="2"/>
</dbReference>
<evidence type="ECO:0000256" key="3">
    <source>
        <dbReference type="ARBA" id="ARBA00022598"/>
    </source>
</evidence>
<dbReference type="PANTHER" id="PTHR43859:SF2">
    <property type="entry name" value="BUTYRATE--COA LIGASE AAE11, PEROXISOMAL"/>
    <property type="match status" value="1"/>
</dbReference>
<feature type="region of interest" description="Disordered" evidence="5">
    <location>
        <begin position="1045"/>
        <end position="1216"/>
    </location>
</feature>
<evidence type="ECO:0000313" key="8">
    <source>
        <dbReference type="EMBL" id="GJS80236.1"/>
    </source>
</evidence>
<dbReference type="PANTHER" id="PTHR43859">
    <property type="entry name" value="ACYL-ACTIVATING ENZYME"/>
    <property type="match status" value="1"/>
</dbReference>
<comment type="pathway">
    <text evidence="1">Phytoalexin biosynthesis; 3,4',5-trihydroxystilbene biosynthesis; 3,4',5-trihydroxystilbene from trans-4-coumarate: step 1/2.</text>
</comment>
<dbReference type="SUPFAM" id="SSF56801">
    <property type="entry name" value="Acetyl-CoA synthetase-like"/>
    <property type="match status" value="2"/>
</dbReference>
<evidence type="ECO:0000256" key="1">
    <source>
        <dbReference type="ARBA" id="ARBA00004930"/>
    </source>
</evidence>
<evidence type="ECO:0000256" key="4">
    <source>
        <dbReference type="ARBA" id="ARBA00023051"/>
    </source>
</evidence>
<dbReference type="Gene3D" id="3.30.300.30">
    <property type="match status" value="2"/>
</dbReference>
<evidence type="ECO:0000256" key="2">
    <source>
        <dbReference type="ARBA" id="ARBA00006432"/>
    </source>
</evidence>
<feature type="compositionally biased region" description="Polar residues" evidence="5">
    <location>
        <begin position="1050"/>
        <end position="1062"/>
    </location>
</feature>
<evidence type="ECO:0000259" key="6">
    <source>
        <dbReference type="Pfam" id="PF00501"/>
    </source>
</evidence>
<evidence type="ECO:0000256" key="5">
    <source>
        <dbReference type="SAM" id="MobiDB-lite"/>
    </source>
</evidence>
<gene>
    <name evidence="8" type="ORF">Tco_0730117</name>
</gene>
<comment type="similarity">
    <text evidence="2">Belongs to the ATP-dependent AMP-binding enzyme family.</text>
</comment>
<feature type="domain" description="AMP-binding enzyme C-terminal" evidence="7">
    <location>
        <begin position="760"/>
        <end position="835"/>
    </location>
</feature>
<dbReference type="Proteomes" id="UP001151760">
    <property type="component" value="Unassembled WGS sequence"/>
</dbReference>
<feature type="compositionally biased region" description="Polar residues" evidence="5">
    <location>
        <begin position="631"/>
        <end position="642"/>
    </location>
</feature>
<comment type="caution">
    <text evidence="8">The sequence shown here is derived from an EMBL/GenBank/DDBJ whole genome shotgun (WGS) entry which is preliminary data.</text>
</comment>
<proteinExistence type="inferred from homology"/>
<feature type="domain" description="AMP-binding enzyme C-terminal" evidence="7">
    <location>
        <begin position="432"/>
        <end position="507"/>
    </location>
</feature>